<feature type="domain" description="XdhC Rossmann" evidence="2">
    <location>
        <begin position="206"/>
        <end position="350"/>
    </location>
</feature>
<protein>
    <submittedName>
        <fullName evidence="3">XdhC and CoxI family protein</fullName>
    </submittedName>
</protein>
<evidence type="ECO:0000259" key="1">
    <source>
        <dbReference type="Pfam" id="PF02625"/>
    </source>
</evidence>
<dbReference type="Gene3D" id="3.40.50.720">
    <property type="entry name" value="NAD(P)-binding Rossmann-like Domain"/>
    <property type="match status" value="1"/>
</dbReference>
<sequence>MKEINDIIVAYKKAQTIGLKTALATVVKVEGSSYRQAGARMLVTEDGQLTGAISGGCLEGDALRKAILAIHQKSNKLITYDTSNPDDVEFGVQLGCNGIVHILFEYIDENSSENPIHLLEKTVEKRNDSIITTVFSIEKRNFQIGTVGFLTDETTALFSSINSVKNEITESAKTALISKKSTLSKVEVEGNECEILLNYNPPQTVLVIAGAGNDAKPLVETAFILGWKIVVADGRATHAIKSRFPNAHDVFIAKPEEIINTIEIDENTVFVLMTHNYNYDLELLKLIIDKPLKYIGLLGPKTKLNRMLDDLKNSNIKVTEEILNKLYGPVGMDIGAETSEEIAISIAAEIKAVLSGKNGSSLRDRKEKIHTDTVSI</sequence>
<feature type="domain" description="XdhC- CoxI" evidence="1">
    <location>
        <begin position="20"/>
        <end position="81"/>
    </location>
</feature>
<dbReference type="InterPro" id="IPR052698">
    <property type="entry name" value="MoCofactor_Util/Proc"/>
</dbReference>
<dbReference type="RefSeq" id="WP_089696678.1">
    <property type="nucleotide sequence ID" value="NZ_FNWQ01000009.1"/>
</dbReference>
<accession>A0A1H6INB8</accession>
<proteinExistence type="predicted"/>
<dbReference type="AlphaFoldDB" id="A0A1H6INB8"/>
<name>A0A1H6INB8_CHRCI</name>
<dbReference type="STRING" id="680127.SAMN05421593_4519"/>
<evidence type="ECO:0000313" key="3">
    <source>
        <dbReference type="EMBL" id="SEH47761.1"/>
    </source>
</evidence>
<evidence type="ECO:0000259" key="2">
    <source>
        <dbReference type="Pfam" id="PF13478"/>
    </source>
</evidence>
<dbReference type="Proteomes" id="UP000198561">
    <property type="component" value="Unassembled WGS sequence"/>
</dbReference>
<dbReference type="PANTHER" id="PTHR30388">
    <property type="entry name" value="ALDEHYDE OXIDOREDUCTASE MOLYBDENUM COFACTOR ASSEMBLY PROTEIN"/>
    <property type="match status" value="1"/>
</dbReference>
<dbReference type="Pfam" id="PF02625">
    <property type="entry name" value="XdhC_CoxI"/>
    <property type="match status" value="1"/>
</dbReference>
<dbReference type="OrthoDB" id="9773039at2"/>
<dbReference type="InterPro" id="IPR003777">
    <property type="entry name" value="XdhC_CoxI"/>
</dbReference>
<dbReference type="EMBL" id="FNWQ01000009">
    <property type="protein sequence ID" value="SEH47761.1"/>
    <property type="molecule type" value="Genomic_DNA"/>
</dbReference>
<dbReference type="Pfam" id="PF13478">
    <property type="entry name" value="XdhC_C"/>
    <property type="match status" value="1"/>
</dbReference>
<evidence type="ECO:0000313" key="4">
    <source>
        <dbReference type="Proteomes" id="UP000198561"/>
    </source>
</evidence>
<dbReference type="PANTHER" id="PTHR30388:SF6">
    <property type="entry name" value="XANTHINE DEHYDROGENASE SUBUNIT A-RELATED"/>
    <property type="match status" value="1"/>
</dbReference>
<gene>
    <name evidence="3" type="ORF">SAMN05421593_4519</name>
</gene>
<dbReference type="InterPro" id="IPR027051">
    <property type="entry name" value="XdhC_Rossmann_dom"/>
</dbReference>
<reference evidence="3 4" key="1">
    <citation type="submission" date="2016-10" db="EMBL/GenBank/DDBJ databases">
        <authorList>
            <person name="de Groot N.N."/>
        </authorList>
    </citation>
    <scope>NUCLEOTIDE SEQUENCE [LARGE SCALE GENOMIC DNA]</scope>
    <source>
        <strain evidence="3 4">DSM 23031</strain>
    </source>
</reference>
<organism evidence="3 4">
    <name type="scientific">Chryseobacterium culicis</name>
    <dbReference type="NCBI Taxonomy" id="680127"/>
    <lineage>
        <taxon>Bacteria</taxon>
        <taxon>Pseudomonadati</taxon>
        <taxon>Bacteroidota</taxon>
        <taxon>Flavobacteriia</taxon>
        <taxon>Flavobacteriales</taxon>
        <taxon>Weeksellaceae</taxon>
        <taxon>Chryseobacterium group</taxon>
        <taxon>Chryseobacterium</taxon>
    </lineage>
</organism>